<feature type="domain" description="DUF3741" evidence="2">
    <location>
        <begin position="75"/>
        <end position="99"/>
    </location>
</feature>
<dbReference type="PANTHER" id="PTHR35499:SF1">
    <property type="entry name" value="DUF3741 DOMAIN-CONTAINING PROTEIN"/>
    <property type="match status" value="1"/>
</dbReference>
<feature type="compositionally biased region" description="Polar residues" evidence="1">
    <location>
        <begin position="108"/>
        <end position="118"/>
    </location>
</feature>
<dbReference type="EMBL" id="JAVXUP010000886">
    <property type="protein sequence ID" value="KAK3019281.1"/>
    <property type="molecule type" value="Genomic_DNA"/>
</dbReference>
<sequence>MKFSSSSASSASSTTTTTTTTATTCDGGSKSANSRCLTGVLRWLLCFNNLPTYPSDHIKEAEFEVNENESLHCMKTEDKVGSSGTPGIVARLMGLDSMPGIGLERTQRSPNSVARSRSMNSADSLKEFESTQGEHCRVKSSLSFREAPTFLEQENEEFFILSFEELGWRNRKSEIDFGELKQRRAERSKQKNKTRESIYEENKENLEANCTSSQCDKSSCRAKDSSIVLPPVQNSHLSLEVLERFKPIYHEENAKRERRRKRRRRKKRESCSGAKKVGPDGDTENSSPVSVLDFVPETLTSDSRSTSSKSRKKLAEKLESYTHLSTSDTNSNSLTVDDCELKRIESKNVVSRSRAYKGEKYVEMWGKICNLAETETRQSNWMYREVWKLEDFQEVGSAFGLEILDQMLVELVDQLTILT</sequence>
<reference evidence="3" key="1">
    <citation type="submission" date="2022-12" db="EMBL/GenBank/DDBJ databases">
        <title>Draft genome assemblies for two species of Escallonia (Escalloniales).</title>
        <authorList>
            <person name="Chanderbali A."/>
            <person name="Dervinis C."/>
            <person name="Anghel I."/>
            <person name="Soltis D."/>
            <person name="Soltis P."/>
            <person name="Zapata F."/>
        </authorList>
    </citation>
    <scope>NUCLEOTIDE SEQUENCE</scope>
    <source>
        <strain evidence="3">UCBG64.0493</strain>
        <tissue evidence="3">Leaf</tissue>
    </source>
</reference>
<feature type="compositionally biased region" description="Basic residues" evidence="1">
    <location>
        <begin position="256"/>
        <end position="268"/>
    </location>
</feature>
<feature type="compositionally biased region" description="Low complexity" evidence="1">
    <location>
        <begin position="1"/>
        <end position="24"/>
    </location>
</feature>
<feature type="region of interest" description="Disordered" evidence="1">
    <location>
        <begin position="253"/>
        <end position="289"/>
    </location>
</feature>
<evidence type="ECO:0000256" key="1">
    <source>
        <dbReference type="SAM" id="MobiDB-lite"/>
    </source>
</evidence>
<dbReference type="Proteomes" id="UP001188597">
    <property type="component" value="Unassembled WGS sequence"/>
</dbReference>
<evidence type="ECO:0000259" key="2">
    <source>
        <dbReference type="Pfam" id="PF14383"/>
    </source>
</evidence>
<proteinExistence type="predicted"/>
<dbReference type="AlphaFoldDB" id="A0AA88W181"/>
<organism evidence="3 4">
    <name type="scientific">Escallonia herrerae</name>
    <dbReference type="NCBI Taxonomy" id="1293975"/>
    <lineage>
        <taxon>Eukaryota</taxon>
        <taxon>Viridiplantae</taxon>
        <taxon>Streptophyta</taxon>
        <taxon>Embryophyta</taxon>
        <taxon>Tracheophyta</taxon>
        <taxon>Spermatophyta</taxon>
        <taxon>Magnoliopsida</taxon>
        <taxon>eudicotyledons</taxon>
        <taxon>Gunneridae</taxon>
        <taxon>Pentapetalae</taxon>
        <taxon>asterids</taxon>
        <taxon>campanulids</taxon>
        <taxon>Escalloniales</taxon>
        <taxon>Escalloniaceae</taxon>
        <taxon>Escallonia</taxon>
    </lineage>
</organism>
<protein>
    <recommendedName>
        <fullName evidence="2">DUF3741 domain-containing protein</fullName>
    </recommendedName>
</protein>
<feature type="region of interest" description="Disordered" evidence="1">
    <location>
        <begin position="1"/>
        <end position="31"/>
    </location>
</feature>
<dbReference type="PANTHER" id="PTHR35499">
    <property type="entry name" value="OS05G0128300 PROTEIN"/>
    <property type="match status" value="1"/>
</dbReference>
<name>A0AA88W181_9ASTE</name>
<dbReference type="InterPro" id="IPR032795">
    <property type="entry name" value="DUF3741-assoc"/>
</dbReference>
<dbReference type="Pfam" id="PF14383">
    <property type="entry name" value="VARLMGL"/>
    <property type="match status" value="1"/>
</dbReference>
<feature type="region of interest" description="Disordered" evidence="1">
    <location>
        <begin position="99"/>
        <end position="118"/>
    </location>
</feature>
<evidence type="ECO:0000313" key="3">
    <source>
        <dbReference type="EMBL" id="KAK3019281.1"/>
    </source>
</evidence>
<accession>A0AA88W181</accession>
<comment type="caution">
    <text evidence="3">The sequence shown here is derived from an EMBL/GenBank/DDBJ whole genome shotgun (WGS) entry which is preliminary data.</text>
</comment>
<gene>
    <name evidence="3" type="ORF">RJ639_004230</name>
</gene>
<evidence type="ECO:0000313" key="4">
    <source>
        <dbReference type="Proteomes" id="UP001188597"/>
    </source>
</evidence>
<keyword evidence="4" id="KW-1185">Reference proteome</keyword>